<dbReference type="InterPro" id="IPR029058">
    <property type="entry name" value="AB_hydrolase_fold"/>
</dbReference>
<protein>
    <recommendedName>
        <fullName evidence="1">AB hydrolase-1 domain-containing protein</fullName>
    </recommendedName>
</protein>
<dbReference type="Proteomes" id="UP001177003">
    <property type="component" value="Chromosome 6"/>
</dbReference>
<dbReference type="AlphaFoldDB" id="A0AA35ZCG4"/>
<dbReference type="Pfam" id="PF00561">
    <property type="entry name" value="Abhydrolase_1"/>
    <property type="match status" value="1"/>
</dbReference>
<sequence>MEEIGRPKSWTEELASLVEDTGIRYTGDDHTLSGLSTPSFELKSAMEGERVESESESLKDQMKGFVKAWGEIAIELGKGCKDVVLQSVLTDDSYIVKKTKGPCRVVAGKLSVLNDFLPEDRHPVHAWPVILSVFLVALSVLSLNIKHENTPIPLVQSHPPSANRILLPDGRNISYHEQGVPADKAEYSLIAPHAFLSSRLAGIPGIKSSLLEEFGVRLVTYDLPGFGESDPHPNRTLHSSAMDLLHLTEALEINKFWVFGYSSGAIHTWAALKYIPSKIAGAAMFAPMVNPYDPGMTKEERSGIWEKWTRRRKLMFFLARRFPRFLKFFYRRTFLSGKHGPIDKWLSLSLSDKDQDLTKDPGFQEFWRRDVEESIRQGNVKPFIEEAVLQVSNWGFSLRDLQVENKCKERGLFDWFKNQFMFLSSEVECELVGFLDPIHIWQGMEDLVVPSVMSEYVTRVIPSAIVHKVANEGHFSYFYLCDECHRMLLSTLFGEVYDHQDPLERSVEEELKHFDYKSLQINVHKSKIFGVNVTDLEVHGFAAKAGCEARFFPCKYLGVSVDLNMSRIKSWEPIFNRCRSNFNGWKCKMLSVGGRQIIPLSSLKKTVGGGRNTFFWKDINVKMVIVNRDGDLIQEVELSRYTSQRC</sequence>
<evidence type="ECO:0000313" key="2">
    <source>
        <dbReference type="EMBL" id="CAI9289594.1"/>
    </source>
</evidence>
<proteinExistence type="predicted"/>
<accession>A0AA35ZCG4</accession>
<evidence type="ECO:0000313" key="3">
    <source>
        <dbReference type="Proteomes" id="UP001177003"/>
    </source>
</evidence>
<feature type="domain" description="AB hydrolase-1" evidence="1">
    <location>
        <begin position="190"/>
        <end position="478"/>
    </location>
</feature>
<dbReference type="EMBL" id="OX465082">
    <property type="protein sequence ID" value="CAI9289594.1"/>
    <property type="molecule type" value="Genomic_DNA"/>
</dbReference>
<dbReference type="Gene3D" id="3.40.50.1820">
    <property type="entry name" value="alpha/beta hydrolase"/>
    <property type="match status" value="1"/>
</dbReference>
<keyword evidence="3" id="KW-1185">Reference proteome</keyword>
<gene>
    <name evidence="2" type="ORF">LSALG_LOCUS28825</name>
</gene>
<evidence type="ECO:0000259" key="1">
    <source>
        <dbReference type="Pfam" id="PF00561"/>
    </source>
</evidence>
<dbReference type="GO" id="GO:0016787">
    <property type="term" value="F:hydrolase activity"/>
    <property type="evidence" value="ECO:0007669"/>
    <property type="project" value="UniProtKB-ARBA"/>
</dbReference>
<reference evidence="2" key="1">
    <citation type="submission" date="2023-04" db="EMBL/GenBank/DDBJ databases">
        <authorList>
            <person name="Vijverberg K."/>
            <person name="Xiong W."/>
            <person name="Schranz E."/>
        </authorList>
    </citation>
    <scope>NUCLEOTIDE SEQUENCE</scope>
</reference>
<dbReference type="SUPFAM" id="SSF53474">
    <property type="entry name" value="alpha/beta-Hydrolases"/>
    <property type="match status" value="1"/>
</dbReference>
<name>A0AA35ZCG4_LACSI</name>
<dbReference type="PANTHER" id="PTHR45763">
    <property type="entry name" value="HYDROLASE, ALPHA/BETA FOLD FAMILY PROTEIN, EXPRESSED-RELATED"/>
    <property type="match status" value="1"/>
</dbReference>
<dbReference type="PANTHER" id="PTHR45763:SF8">
    <property type="entry name" value="ALPHA_BETA-HYDROLASES SUPERFAMILY PROTEIN"/>
    <property type="match status" value="1"/>
</dbReference>
<organism evidence="2 3">
    <name type="scientific">Lactuca saligna</name>
    <name type="common">Willowleaf lettuce</name>
    <dbReference type="NCBI Taxonomy" id="75948"/>
    <lineage>
        <taxon>Eukaryota</taxon>
        <taxon>Viridiplantae</taxon>
        <taxon>Streptophyta</taxon>
        <taxon>Embryophyta</taxon>
        <taxon>Tracheophyta</taxon>
        <taxon>Spermatophyta</taxon>
        <taxon>Magnoliopsida</taxon>
        <taxon>eudicotyledons</taxon>
        <taxon>Gunneridae</taxon>
        <taxon>Pentapetalae</taxon>
        <taxon>asterids</taxon>
        <taxon>campanulids</taxon>
        <taxon>Asterales</taxon>
        <taxon>Asteraceae</taxon>
        <taxon>Cichorioideae</taxon>
        <taxon>Cichorieae</taxon>
        <taxon>Lactucinae</taxon>
        <taxon>Lactuca</taxon>
    </lineage>
</organism>
<dbReference type="InterPro" id="IPR000073">
    <property type="entry name" value="AB_hydrolase_1"/>
</dbReference>